<keyword evidence="1" id="KW-1133">Transmembrane helix</keyword>
<keyword evidence="3" id="KW-1185">Reference proteome</keyword>
<dbReference type="EMBL" id="BAABFX010000020">
    <property type="protein sequence ID" value="GAA4392123.1"/>
    <property type="molecule type" value="Genomic_DNA"/>
</dbReference>
<keyword evidence="1" id="KW-0472">Membrane</keyword>
<feature type="transmembrane region" description="Helical" evidence="1">
    <location>
        <begin position="104"/>
        <end position="134"/>
    </location>
</feature>
<feature type="transmembrane region" description="Helical" evidence="1">
    <location>
        <begin position="171"/>
        <end position="190"/>
    </location>
</feature>
<feature type="transmembrane region" description="Helical" evidence="1">
    <location>
        <begin position="141"/>
        <end position="159"/>
    </location>
</feature>
<sequence length="205" mass="21524">MTTPNHPAVDEWLARLDTEASALPAERRAELRTSIDEYLADAVGTTPRSEAAVRQVLADLGDPADLVAEASGQAVAPEIEYLAPDPFGAPVTGPPWLEVVTITLLAASVVLALVPATSAFAPLPWLIGCVLVLLSRRWGAADRALAVVSFGVLGVPLLLLGRDELPTTSSLVVAVALAALWLGTAVRLLLRARTPVDQGRGLRMT</sequence>
<keyword evidence="1" id="KW-0812">Transmembrane</keyword>
<dbReference type="Pfam" id="PF22564">
    <property type="entry name" value="HAAS"/>
    <property type="match status" value="1"/>
</dbReference>
<protein>
    <recommendedName>
        <fullName evidence="4">DUF1700 domain-containing protein</fullName>
    </recommendedName>
</protein>
<evidence type="ECO:0000313" key="3">
    <source>
        <dbReference type="Proteomes" id="UP001500390"/>
    </source>
</evidence>
<dbReference type="RefSeq" id="WP_159903106.1">
    <property type="nucleotide sequence ID" value="NZ_BAABFX010000020.1"/>
</dbReference>
<evidence type="ECO:0008006" key="4">
    <source>
        <dbReference type="Google" id="ProtNLM"/>
    </source>
</evidence>
<evidence type="ECO:0000313" key="2">
    <source>
        <dbReference type="EMBL" id="GAA4392123.1"/>
    </source>
</evidence>
<name>A0ABP8JK52_9MICO</name>
<evidence type="ECO:0000256" key="1">
    <source>
        <dbReference type="SAM" id="Phobius"/>
    </source>
</evidence>
<gene>
    <name evidence="2" type="ORF">GCM10023153_10800</name>
</gene>
<dbReference type="Proteomes" id="UP001500390">
    <property type="component" value="Unassembled WGS sequence"/>
</dbReference>
<reference evidence="3" key="1">
    <citation type="journal article" date="2019" name="Int. J. Syst. Evol. Microbiol.">
        <title>The Global Catalogue of Microorganisms (GCM) 10K type strain sequencing project: providing services to taxonomists for standard genome sequencing and annotation.</title>
        <authorList>
            <consortium name="The Broad Institute Genomics Platform"/>
            <consortium name="The Broad Institute Genome Sequencing Center for Infectious Disease"/>
            <person name="Wu L."/>
            <person name="Ma J."/>
        </authorList>
    </citation>
    <scope>NUCLEOTIDE SEQUENCE [LARGE SCALE GENOMIC DNA]</scope>
    <source>
        <strain evidence="3">JCM 17738</strain>
    </source>
</reference>
<proteinExistence type="predicted"/>
<accession>A0ABP8JK52</accession>
<comment type="caution">
    <text evidence="2">The sequence shown here is derived from an EMBL/GenBank/DDBJ whole genome shotgun (WGS) entry which is preliminary data.</text>
</comment>
<organism evidence="2 3">
    <name type="scientific">Ornithinibacter aureus</name>
    <dbReference type="NCBI Taxonomy" id="622664"/>
    <lineage>
        <taxon>Bacteria</taxon>
        <taxon>Bacillati</taxon>
        <taxon>Actinomycetota</taxon>
        <taxon>Actinomycetes</taxon>
        <taxon>Micrococcales</taxon>
        <taxon>Intrasporangiaceae</taxon>
        <taxon>Ornithinibacter</taxon>
    </lineage>
</organism>